<feature type="compositionally biased region" description="Pro residues" evidence="1">
    <location>
        <begin position="63"/>
        <end position="77"/>
    </location>
</feature>
<dbReference type="EMBL" id="CAQQ02080621">
    <property type="status" value="NOT_ANNOTATED_CDS"/>
    <property type="molecule type" value="Genomic_DNA"/>
</dbReference>
<feature type="region of interest" description="Disordered" evidence="1">
    <location>
        <begin position="59"/>
        <end position="93"/>
    </location>
</feature>
<reference evidence="2" key="2">
    <citation type="submission" date="2015-06" db="UniProtKB">
        <authorList>
            <consortium name="EnsemblMetazoa"/>
        </authorList>
    </citation>
    <scope>IDENTIFICATION</scope>
</reference>
<organism evidence="2 3">
    <name type="scientific">Megaselia scalaris</name>
    <name type="common">Humpbacked fly</name>
    <name type="synonym">Phora scalaris</name>
    <dbReference type="NCBI Taxonomy" id="36166"/>
    <lineage>
        <taxon>Eukaryota</taxon>
        <taxon>Metazoa</taxon>
        <taxon>Ecdysozoa</taxon>
        <taxon>Arthropoda</taxon>
        <taxon>Hexapoda</taxon>
        <taxon>Insecta</taxon>
        <taxon>Pterygota</taxon>
        <taxon>Neoptera</taxon>
        <taxon>Endopterygota</taxon>
        <taxon>Diptera</taxon>
        <taxon>Brachycera</taxon>
        <taxon>Muscomorpha</taxon>
        <taxon>Platypezoidea</taxon>
        <taxon>Phoridae</taxon>
        <taxon>Megaseliini</taxon>
        <taxon>Megaselia</taxon>
    </lineage>
</organism>
<dbReference type="EMBL" id="CAQQ02080623">
    <property type="status" value="NOT_ANNOTATED_CDS"/>
    <property type="molecule type" value="Genomic_DNA"/>
</dbReference>
<dbReference type="EMBL" id="CAQQ02080624">
    <property type="status" value="NOT_ANNOTATED_CDS"/>
    <property type="molecule type" value="Genomic_DNA"/>
</dbReference>
<dbReference type="Proteomes" id="UP000015102">
    <property type="component" value="Unassembled WGS sequence"/>
</dbReference>
<dbReference type="HOGENOM" id="CLU_642960_0_0_1"/>
<sequence length="427" mass="47307">MTSNVSGRVAALTEKFNKIIEKDVNFLNEVKRNNGVLLSRAGHVYKIVEDKKQTTSTALVVTPPSPPQPPLQPPPQAPEQAMENNASPKHATVNNSVKETIKIFENLKAPTKVPPNRSTFKLDLILNSQELEKIDEVLTPVKDEGSLIAEDMHFDDETDKKILEAIDLVENKIAFLSKEHYDEEFKREEAEEVAVAKEVVEPVYAPLNPKPNESFLHSTKITSIPIIEAVNSSLIARKHIYDDENASNNGYSPIIYKEICNTYEYIKTAPTATDNDDAPETAEIIASACKDDIYEVCESKEKISQRTTTDELPPLPEPKRKTAPQEVARELPKIPSNCGAVDDLYDLGGEIEMEENIYATIRGYDGDNMSVISHNGYESIGGYQKIKKSPSISTISSDLKANSLYGVSMVPMVDGGESRTVLVKLCQ</sequence>
<reference evidence="3" key="1">
    <citation type="submission" date="2013-02" db="EMBL/GenBank/DDBJ databases">
        <authorList>
            <person name="Hughes D."/>
        </authorList>
    </citation>
    <scope>NUCLEOTIDE SEQUENCE</scope>
    <source>
        <strain>Durham</strain>
        <strain evidence="3">NC isolate 2 -- Noor lab</strain>
    </source>
</reference>
<evidence type="ECO:0000313" key="2">
    <source>
        <dbReference type="EnsemblMetazoa" id="MESCA006025-PA"/>
    </source>
</evidence>
<feature type="compositionally biased region" description="Polar residues" evidence="1">
    <location>
        <begin position="82"/>
        <end position="93"/>
    </location>
</feature>
<protein>
    <submittedName>
        <fullName evidence="2">Uncharacterized protein</fullName>
    </submittedName>
</protein>
<dbReference type="EMBL" id="CAQQ02080622">
    <property type="status" value="NOT_ANNOTATED_CDS"/>
    <property type="molecule type" value="Genomic_DNA"/>
</dbReference>
<dbReference type="EMBL" id="CAQQ02080620">
    <property type="status" value="NOT_ANNOTATED_CDS"/>
    <property type="molecule type" value="Genomic_DNA"/>
</dbReference>
<keyword evidence="3" id="KW-1185">Reference proteome</keyword>
<accession>T1GQW0</accession>
<dbReference type="STRING" id="36166.T1GQW0"/>
<name>T1GQW0_MEGSC</name>
<evidence type="ECO:0000256" key="1">
    <source>
        <dbReference type="SAM" id="MobiDB-lite"/>
    </source>
</evidence>
<dbReference type="EMBL" id="CAQQ02080619">
    <property type="status" value="NOT_ANNOTATED_CDS"/>
    <property type="molecule type" value="Genomic_DNA"/>
</dbReference>
<dbReference type="AlphaFoldDB" id="T1GQW0"/>
<evidence type="ECO:0000313" key="3">
    <source>
        <dbReference type="Proteomes" id="UP000015102"/>
    </source>
</evidence>
<feature type="region of interest" description="Disordered" evidence="1">
    <location>
        <begin position="301"/>
        <end position="325"/>
    </location>
</feature>
<dbReference type="EnsemblMetazoa" id="MESCA006025-RA">
    <property type="protein sequence ID" value="MESCA006025-PA"/>
    <property type="gene ID" value="MESCA006025"/>
</dbReference>
<proteinExistence type="predicted"/>